<evidence type="ECO:0000313" key="3">
    <source>
        <dbReference type="Proteomes" id="UP000005240"/>
    </source>
</evidence>
<dbReference type="InterPro" id="IPR019410">
    <property type="entry name" value="Methyltransf_16"/>
</dbReference>
<dbReference type="GO" id="GO:0005737">
    <property type="term" value="C:cytoplasm"/>
    <property type="evidence" value="ECO:0007669"/>
    <property type="project" value="TreeGrafter"/>
</dbReference>
<dbReference type="SUPFAM" id="SSF53335">
    <property type="entry name" value="S-adenosyl-L-methionine-dependent methyltransferases"/>
    <property type="match status" value="1"/>
</dbReference>
<reference evidence="1" key="1">
    <citation type="submission" date="2009-11" db="EMBL/GenBank/DDBJ databases">
        <authorList>
            <consortium name="The Broad Institute Genome Sequencing Platform"/>
            <person name="Ward D."/>
            <person name="Feldgarden M."/>
            <person name="Earl A."/>
            <person name="Young S.K."/>
            <person name="Zeng Q."/>
            <person name="Koehrsen M."/>
            <person name="Alvarado L."/>
            <person name="Berlin A."/>
            <person name="Bochicchio J."/>
            <person name="Borenstein D."/>
            <person name="Chapman S.B."/>
            <person name="Chen Z."/>
            <person name="Engels R."/>
            <person name="Freedman E."/>
            <person name="Gellesch M."/>
            <person name="Goldberg J."/>
            <person name="Griggs A."/>
            <person name="Gujja S."/>
            <person name="Heilman E."/>
            <person name="Heiman D."/>
            <person name="Hepburn T."/>
            <person name="Howarth C."/>
            <person name="Jen D."/>
            <person name="Larson L."/>
            <person name="Lewis B."/>
            <person name="Mehta T."/>
            <person name="Park D."/>
            <person name="Pearson M."/>
            <person name="Roberts A."/>
            <person name="Saif S."/>
            <person name="Shea T."/>
            <person name="Shenoy N."/>
            <person name="Sisk P."/>
            <person name="Stolte C."/>
            <person name="Sykes S."/>
            <person name="Thomson T."/>
            <person name="Walk T."/>
            <person name="White J."/>
            <person name="Yandava C."/>
            <person name="Izard J."/>
            <person name="Baranova O.V."/>
            <person name="Blanton J.M."/>
            <person name="Tanner A.C."/>
            <person name="Dewhirst F.E."/>
            <person name="Haas B."/>
            <person name="Nusbaum C."/>
            <person name="Birren B."/>
        </authorList>
    </citation>
    <scope>NUCLEOTIDE SEQUENCE [LARGE SCALE GENOMIC DNA]</scope>
    <source>
        <strain evidence="1">1-1 BBBD Race 1</strain>
    </source>
</reference>
<reference evidence="2 3" key="3">
    <citation type="journal article" date="2017" name="G3 (Bethesda)">
        <title>Comparative analysis highlights variable genome content of wheat rusts and divergence of the mating loci.</title>
        <authorList>
            <person name="Cuomo C.A."/>
            <person name="Bakkeren G."/>
            <person name="Khalil H.B."/>
            <person name="Panwar V."/>
            <person name="Joly D."/>
            <person name="Linning R."/>
            <person name="Sakthikumar S."/>
            <person name="Song X."/>
            <person name="Adiconis X."/>
            <person name="Fan L."/>
            <person name="Goldberg J.M."/>
            <person name="Levin J.Z."/>
            <person name="Young S."/>
            <person name="Zeng Q."/>
            <person name="Anikster Y."/>
            <person name="Bruce M."/>
            <person name="Wang M."/>
            <person name="Yin C."/>
            <person name="McCallum B."/>
            <person name="Szabo L.J."/>
            <person name="Hulbert S."/>
            <person name="Chen X."/>
            <person name="Fellers J.P."/>
        </authorList>
    </citation>
    <scope>NUCLEOTIDE SEQUENCE</scope>
    <source>
        <strain evidence="2">isolate 1-1 / race 1 (BBBD)</strain>
        <strain evidence="3">Isolate 1-1 / race 1 (BBBD)</strain>
    </source>
</reference>
<dbReference type="Pfam" id="PF10294">
    <property type="entry name" value="Methyltransf_16"/>
    <property type="match status" value="1"/>
</dbReference>
<protein>
    <recommendedName>
        <fullName evidence="4">FAM86 N-terminal domain-containing protein</fullName>
    </recommendedName>
</protein>
<evidence type="ECO:0008006" key="4">
    <source>
        <dbReference type="Google" id="ProtNLM"/>
    </source>
</evidence>
<evidence type="ECO:0000313" key="1">
    <source>
        <dbReference type="EMBL" id="OAV90427.1"/>
    </source>
</evidence>
<evidence type="ECO:0000313" key="2">
    <source>
        <dbReference type="EnsemblFungi" id="PTTG_07600-t43_1-p1"/>
    </source>
</evidence>
<dbReference type="Gene3D" id="3.40.50.150">
    <property type="entry name" value="Vaccinia Virus protein VP39"/>
    <property type="match status" value="1"/>
</dbReference>
<dbReference type="PANTHER" id="PTHR14614:SF130">
    <property type="entry name" value="PROTEIN-LYSINE N-METHYLTRANSFERASE EEF2KMT"/>
    <property type="match status" value="1"/>
</dbReference>
<dbReference type="InterPro" id="IPR029063">
    <property type="entry name" value="SAM-dependent_MTases_sf"/>
</dbReference>
<keyword evidence="3" id="KW-1185">Reference proteome</keyword>
<dbReference type="VEuPathDB" id="FungiDB:PTTG_07600"/>
<sequence>MDADYQDLSALLRSYAALAPTNPREIDSPPFPTRTWLARTANQLKLYKLLVTEEELTTNAGRPWKLLFWKRVILEIERGLAAADQKTQEEEEIEEKILTYYISLQQQPAFPDISQTEIHTYYYGDPGDRKSWSRIDLHENKASISQGTTGLRSWGASVCLANYLILNRHLLEEQDSVLELGSGTGLLGILAHQLVPTNRLYLTDSNPSVLDRLQLNIDLNFKRSSQRNLDSANIKVVELDWNLACSSSVLPSPVNLSPSTLILGADVIYDPDLIPSLVRTIKLCLTQHPEPKTSPLDLPVNEPLPCRRSHALICGLVRAPSTWEKFLETCGSEGLVIEAVQIGESVELGRADRRGIVFPQALDRALLDLRMVRLTLPLPSPTVPASVHPCS</sequence>
<organism evidence="1">
    <name type="scientific">Puccinia triticina (isolate 1-1 / race 1 (BBBD))</name>
    <name type="common">Brown leaf rust fungus</name>
    <dbReference type="NCBI Taxonomy" id="630390"/>
    <lineage>
        <taxon>Eukaryota</taxon>
        <taxon>Fungi</taxon>
        <taxon>Dikarya</taxon>
        <taxon>Basidiomycota</taxon>
        <taxon>Pucciniomycotina</taxon>
        <taxon>Pucciniomycetes</taxon>
        <taxon>Pucciniales</taxon>
        <taxon>Pucciniaceae</taxon>
        <taxon>Puccinia</taxon>
    </lineage>
</organism>
<accession>A0A180GCK4</accession>
<dbReference type="PANTHER" id="PTHR14614">
    <property type="entry name" value="HEPATOCELLULAR CARCINOMA-ASSOCIATED ANTIGEN"/>
    <property type="match status" value="1"/>
</dbReference>
<dbReference type="EnsemblFungi" id="PTTG_07600-t43_1">
    <property type="protein sequence ID" value="PTTG_07600-t43_1-p1"/>
    <property type="gene ID" value="PTTG_07600"/>
</dbReference>
<dbReference type="STRING" id="630390.A0A180GCK4"/>
<dbReference type="OrthoDB" id="194386at2759"/>
<reference evidence="2" key="4">
    <citation type="submission" date="2025-05" db="UniProtKB">
        <authorList>
            <consortium name="EnsemblFungi"/>
        </authorList>
    </citation>
    <scope>IDENTIFICATION</scope>
    <source>
        <strain evidence="2">isolate 1-1 / race 1 (BBBD)</strain>
    </source>
</reference>
<proteinExistence type="predicted"/>
<dbReference type="AlphaFoldDB" id="A0A180GCK4"/>
<gene>
    <name evidence="1" type="ORF">PTTG_07600</name>
</gene>
<name>A0A180GCK4_PUCT1</name>
<dbReference type="GO" id="GO:0008757">
    <property type="term" value="F:S-adenosylmethionine-dependent methyltransferase activity"/>
    <property type="evidence" value="ECO:0007669"/>
    <property type="project" value="UniProtKB-ARBA"/>
</dbReference>
<dbReference type="EMBL" id="ADAS02000101">
    <property type="protein sequence ID" value="OAV90427.1"/>
    <property type="molecule type" value="Genomic_DNA"/>
</dbReference>
<reference evidence="1" key="2">
    <citation type="submission" date="2016-05" db="EMBL/GenBank/DDBJ databases">
        <title>Comparative analysis highlights variable genome content of wheat rusts and divergence of the mating loci.</title>
        <authorList>
            <person name="Cuomo C.A."/>
            <person name="Bakkeren G."/>
            <person name="Szabo L."/>
            <person name="Khalil H."/>
            <person name="Joly D."/>
            <person name="Goldberg J."/>
            <person name="Young S."/>
            <person name="Zeng Q."/>
            <person name="Fellers J."/>
        </authorList>
    </citation>
    <scope>NUCLEOTIDE SEQUENCE [LARGE SCALE GENOMIC DNA]</scope>
    <source>
        <strain evidence="1">1-1 BBBD Race 1</strain>
    </source>
</reference>
<dbReference type="Proteomes" id="UP000005240">
    <property type="component" value="Unassembled WGS sequence"/>
</dbReference>